<dbReference type="SUPFAM" id="SSF54292">
    <property type="entry name" value="2Fe-2S ferredoxin-like"/>
    <property type="match status" value="1"/>
</dbReference>
<evidence type="ECO:0000259" key="6">
    <source>
        <dbReference type="PROSITE" id="PS51085"/>
    </source>
</evidence>
<dbReference type="PROSITE" id="PS00197">
    <property type="entry name" value="2FE2S_FER_1"/>
    <property type="match status" value="1"/>
</dbReference>
<dbReference type="GO" id="GO:0051537">
    <property type="term" value="F:2 iron, 2 sulfur cluster binding"/>
    <property type="evidence" value="ECO:0007669"/>
    <property type="project" value="UniProtKB-KW"/>
</dbReference>
<gene>
    <name evidence="7" type="ORF">A6768_12900</name>
</gene>
<evidence type="ECO:0000313" key="7">
    <source>
        <dbReference type="EMBL" id="ATI80796.1"/>
    </source>
</evidence>
<keyword evidence="4" id="KW-0408">Iron</keyword>
<dbReference type="GeneID" id="57777727"/>
<dbReference type="AlphaFoldDB" id="A0A291N0E0"/>
<dbReference type="InterPro" id="IPR036010">
    <property type="entry name" value="2Fe-2S_ferredoxin-like_sf"/>
</dbReference>
<reference evidence="7 8" key="1">
    <citation type="submission" date="2017-10" db="EMBL/GenBank/DDBJ databases">
        <title>Sphingobium yanoikuyae S72.</title>
        <authorList>
            <person name="Sanchez E."/>
            <person name="Bustos P."/>
            <person name="Mendoza P."/>
            <person name="Guo X."/>
            <person name="Mendoza A."/>
        </authorList>
    </citation>
    <scope>NUCLEOTIDE SEQUENCE [LARGE SCALE GENOMIC DNA]</scope>
    <source>
        <strain evidence="7 8">S72</strain>
    </source>
</reference>
<dbReference type="SUPFAM" id="SSF47741">
    <property type="entry name" value="CO dehydrogenase ISP C-domain like"/>
    <property type="match status" value="1"/>
</dbReference>
<dbReference type="InterPro" id="IPR012675">
    <property type="entry name" value="Beta-grasp_dom_sf"/>
</dbReference>
<evidence type="ECO:0000256" key="2">
    <source>
        <dbReference type="ARBA" id="ARBA00022723"/>
    </source>
</evidence>
<dbReference type="InterPro" id="IPR002888">
    <property type="entry name" value="2Fe-2S-bd"/>
</dbReference>
<keyword evidence="2" id="KW-0479">Metal-binding</keyword>
<dbReference type="Gene3D" id="1.10.150.120">
    <property type="entry name" value="[2Fe-2S]-binding domain"/>
    <property type="match status" value="1"/>
</dbReference>
<feature type="domain" description="2Fe-2S ferredoxin-type" evidence="6">
    <location>
        <begin position="1"/>
        <end position="77"/>
    </location>
</feature>
<dbReference type="Pfam" id="PF01799">
    <property type="entry name" value="Fer2_2"/>
    <property type="match status" value="1"/>
</dbReference>
<dbReference type="GO" id="GO:0046872">
    <property type="term" value="F:metal ion binding"/>
    <property type="evidence" value="ECO:0007669"/>
    <property type="project" value="UniProtKB-KW"/>
</dbReference>
<dbReference type="PANTHER" id="PTHR44379:SF2">
    <property type="entry name" value="BLR6218 PROTEIN"/>
    <property type="match status" value="1"/>
</dbReference>
<accession>A0A291N0E0</accession>
<evidence type="ECO:0000256" key="5">
    <source>
        <dbReference type="ARBA" id="ARBA00023014"/>
    </source>
</evidence>
<dbReference type="GO" id="GO:0016491">
    <property type="term" value="F:oxidoreductase activity"/>
    <property type="evidence" value="ECO:0007669"/>
    <property type="project" value="UniProtKB-KW"/>
</dbReference>
<evidence type="ECO:0000256" key="4">
    <source>
        <dbReference type="ARBA" id="ARBA00023004"/>
    </source>
</evidence>
<evidence type="ECO:0000313" key="8">
    <source>
        <dbReference type="Proteomes" id="UP000219422"/>
    </source>
</evidence>
<dbReference type="InterPro" id="IPR036884">
    <property type="entry name" value="2Fe-2S-bd_dom_sf"/>
</dbReference>
<keyword evidence="5" id="KW-0411">Iron-sulfur</keyword>
<proteinExistence type="predicted"/>
<keyword evidence="1" id="KW-0001">2Fe-2S</keyword>
<dbReference type="Pfam" id="PF00111">
    <property type="entry name" value="Fer2"/>
    <property type="match status" value="1"/>
</dbReference>
<evidence type="ECO:0000256" key="3">
    <source>
        <dbReference type="ARBA" id="ARBA00023002"/>
    </source>
</evidence>
<name>A0A291N0E0_SPHYA</name>
<dbReference type="KEGG" id="sya:A6768_12900"/>
<dbReference type="RefSeq" id="WP_097383920.1">
    <property type="nucleotide sequence ID" value="NZ_CP023741.1"/>
</dbReference>
<dbReference type="InterPro" id="IPR006058">
    <property type="entry name" value="2Fe2S_fd_BS"/>
</dbReference>
<dbReference type="CDD" id="cd00207">
    <property type="entry name" value="fer2"/>
    <property type="match status" value="1"/>
</dbReference>
<dbReference type="PANTHER" id="PTHR44379">
    <property type="entry name" value="OXIDOREDUCTASE WITH IRON-SULFUR SUBUNIT"/>
    <property type="match status" value="1"/>
</dbReference>
<organism evidence="7 8">
    <name type="scientific">Sphingobium yanoikuyae</name>
    <name type="common">Sphingomonas yanoikuyae</name>
    <dbReference type="NCBI Taxonomy" id="13690"/>
    <lineage>
        <taxon>Bacteria</taxon>
        <taxon>Pseudomonadati</taxon>
        <taxon>Pseudomonadota</taxon>
        <taxon>Alphaproteobacteria</taxon>
        <taxon>Sphingomonadales</taxon>
        <taxon>Sphingomonadaceae</taxon>
        <taxon>Sphingobium</taxon>
    </lineage>
</organism>
<protein>
    <submittedName>
        <fullName evidence="7">(2Fe-2S)-binding protein</fullName>
    </submittedName>
</protein>
<dbReference type="InterPro" id="IPR051452">
    <property type="entry name" value="Diverse_Oxidoreductases"/>
</dbReference>
<dbReference type="PROSITE" id="PS51085">
    <property type="entry name" value="2FE2S_FER_2"/>
    <property type="match status" value="1"/>
</dbReference>
<keyword evidence="3" id="KW-0560">Oxidoreductase</keyword>
<sequence>MSYQLVVNGRAHRIEEDGQTPLLWVLRDTLQLTGTKYGCGIAQCGACTVHVDGQPMRSCSLPLEAAAESQIVTIEAVEGPEADAVRTAWVKRDVPQCGFCQSGQIMSAVALLRVKSIPTDDDIDRAMSGNICRCATYNRIRAAIHDAARWPSAGTKTA</sequence>
<evidence type="ECO:0000256" key="1">
    <source>
        <dbReference type="ARBA" id="ARBA00022714"/>
    </source>
</evidence>
<dbReference type="EMBL" id="CP023741">
    <property type="protein sequence ID" value="ATI80796.1"/>
    <property type="molecule type" value="Genomic_DNA"/>
</dbReference>
<dbReference type="Proteomes" id="UP000219422">
    <property type="component" value="Chromosome"/>
</dbReference>
<dbReference type="Gene3D" id="3.10.20.30">
    <property type="match status" value="1"/>
</dbReference>
<dbReference type="InterPro" id="IPR001041">
    <property type="entry name" value="2Fe-2S_ferredoxin-type"/>
</dbReference>